<evidence type="ECO:0000313" key="4">
    <source>
        <dbReference type="EMBL" id="GIG22486.1"/>
    </source>
</evidence>
<evidence type="ECO:0000313" key="5">
    <source>
        <dbReference type="Proteomes" id="UP000632740"/>
    </source>
</evidence>
<gene>
    <name evidence="4" type="ORF">Cch01nite_32100</name>
</gene>
<evidence type="ECO:0000259" key="3">
    <source>
        <dbReference type="Pfam" id="PF19843"/>
    </source>
</evidence>
<dbReference type="EMBL" id="BONK01000011">
    <property type="protein sequence ID" value="GIG22486.1"/>
    <property type="molecule type" value="Genomic_DNA"/>
</dbReference>
<evidence type="ECO:0000256" key="2">
    <source>
        <dbReference type="SAM" id="SignalP"/>
    </source>
</evidence>
<dbReference type="Proteomes" id="UP000632740">
    <property type="component" value="Unassembled WGS sequence"/>
</dbReference>
<feature type="domain" description="DUF6318" evidence="3">
    <location>
        <begin position="59"/>
        <end position="193"/>
    </location>
</feature>
<feature type="region of interest" description="Disordered" evidence="1">
    <location>
        <begin position="24"/>
        <end position="55"/>
    </location>
</feature>
<dbReference type="AlphaFoldDB" id="A0A919P6G6"/>
<reference evidence="4" key="1">
    <citation type="submission" date="2021-01" db="EMBL/GenBank/DDBJ databases">
        <title>Whole genome shotgun sequence of Cellulomonas chitinilytica NBRC 110799.</title>
        <authorList>
            <person name="Komaki H."/>
            <person name="Tamura T."/>
        </authorList>
    </citation>
    <scope>NUCLEOTIDE SEQUENCE</scope>
    <source>
        <strain evidence="4">NBRC 110799</strain>
    </source>
</reference>
<comment type="caution">
    <text evidence="4">The sequence shown here is derived from an EMBL/GenBank/DDBJ whole genome shotgun (WGS) entry which is preliminary data.</text>
</comment>
<feature type="compositionally biased region" description="Low complexity" evidence="1">
    <location>
        <begin position="31"/>
        <end position="49"/>
    </location>
</feature>
<dbReference type="PROSITE" id="PS51257">
    <property type="entry name" value="PROKAR_LIPOPROTEIN"/>
    <property type="match status" value="1"/>
</dbReference>
<protein>
    <recommendedName>
        <fullName evidence="3">DUF6318 domain-containing protein</fullName>
    </recommendedName>
</protein>
<dbReference type="Pfam" id="PF19843">
    <property type="entry name" value="DUF6318"/>
    <property type="match status" value="1"/>
</dbReference>
<evidence type="ECO:0000256" key="1">
    <source>
        <dbReference type="SAM" id="MobiDB-lite"/>
    </source>
</evidence>
<organism evidence="4 5">
    <name type="scientific">Cellulomonas chitinilytica</name>
    <dbReference type="NCBI Taxonomy" id="398759"/>
    <lineage>
        <taxon>Bacteria</taxon>
        <taxon>Bacillati</taxon>
        <taxon>Actinomycetota</taxon>
        <taxon>Actinomycetes</taxon>
        <taxon>Micrococcales</taxon>
        <taxon>Cellulomonadaceae</taxon>
        <taxon>Cellulomonas</taxon>
    </lineage>
</organism>
<keyword evidence="5" id="KW-1185">Reference proteome</keyword>
<dbReference type="InterPro" id="IPR046281">
    <property type="entry name" value="DUF6318"/>
</dbReference>
<name>A0A919P6G6_9CELL</name>
<dbReference type="RefSeq" id="WP_275407222.1">
    <property type="nucleotide sequence ID" value="NZ_BONK01000011.1"/>
</dbReference>
<feature type="signal peptide" evidence="2">
    <location>
        <begin position="1"/>
        <end position="25"/>
    </location>
</feature>
<accession>A0A919P6G6</accession>
<keyword evidence="2" id="KW-0732">Signal</keyword>
<feature type="chain" id="PRO_5038854426" description="DUF6318 domain-containing protein" evidence="2">
    <location>
        <begin position="26"/>
        <end position="201"/>
    </location>
</feature>
<sequence length="201" mass="20844">MRIRQGAWGWAALGALALTATGCTGGPPDDPAQSASASPSGPSTAVASPEPTPELTAVQPVPSAEMAQPSAGGAVAAAKYYLELYRYAFATGDLEGFTAMSATDCTFCADVIGDIEQMVLVKHTNPPATIEFARANGIEVVPGQSYGADLEVHQGAWTEVDSTGKVTDRGGPSSVQMYFALGWTDNAWLVRQVDVHDAPTP</sequence>
<proteinExistence type="predicted"/>